<accession>X1SM19</accession>
<organism evidence="1">
    <name type="scientific">marine sediment metagenome</name>
    <dbReference type="NCBI Taxonomy" id="412755"/>
    <lineage>
        <taxon>unclassified sequences</taxon>
        <taxon>metagenomes</taxon>
        <taxon>ecological metagenomes</taxon>
    </lineage>
</organism>
<protein>
    <submittedName>
        <fullName evidence="1">Uncharacterized protein</fullName>
    </submittedName>
</protein>
<reference evidence="1" key="1">
    <citation type="journal article" date="2014" name="Front. Microbiol.">
        <title>High frequency of phylogenetically diverse reductive dehalogenase-homologous genes in deep subseafloor sedimentary metagenomes.</title>
        <authorList>
            <person name="Kawai M."/>
            <person name="Futagami T."/>
            <person name="Toyoda A."/>
            <person name="Takaki Y."/>
            <person name="Nishi S."/>
            <person name="Hori S."/>
            <person name="Arai W."/>
            <person name="Tsubouchi T."/>
            <person name="Morono Y."/>
            <person name="Uchiyama I."/>
            <person name="Ito T."/>
            <person name="Fujiyama A."/>
            <person name="Inagaki F."/>
            <person name="Takami H."/>
        </authorList>
    </citation>
    <scope>NUCLEOTIDE SEQUENCE</scope>
    <source>
        <strain evidence="1">Expedition CK06-06</strain>
    </source>
</reference>
<comment type="caution">
    <text evidence="1">The sequence shown here is derived from an EMBL/GenBank/DDBJ whole genome shotgun (WGS) entry which is preliminary data.</text>
</comment>
<feature type="non-terminal residue" evidence="1">
    <location>
        <position position="1"/>
    </location>
</feature>
<name>X1SM19_9ZZZZ</name>
<gene>
    <name evidence="1" type="ORF">S12H4_21039</name>
</gene>
<proteinExistence type="predicted"/>
<dbReference type="AlphaFoldDB" id="X1SM19"/>
<sequence length="32" mass="3679">LTSFSLHFTDSTIISMAKMLMTKEKMEEIGEE</sequence>
<evidence type="ECO:0000313" key="1">
    <source>
        <dbReference type="EMBL" id="GAI80196.1"/>
    </source>
</evidence>
<dbReference type="EMBL" id="BARW01010762">
    <property type="protein sequence ID" value="GAI80196.1"/>
    <property type="molecule type" value="Genomic_DNA"/>
</dbReference>